<evidence type="ECO:0000313" key="2">
    <source>
        <dbReference type="Proteomes" id="UP000019439"/>
    </source>
</evidence>
<dbReference type="Proteomes" id="UP000019439">
    <property type="component" value="Chromosome"/>
</dbReference>
<dbReference type="EMBL" id="CP007230">
    <property type="protein sequence ID" value="AHK21947.1"/>
    <property type="molecule type" value="Genomic_DNA"/>
</dbReference>
<proteinExistence type="predicted"/>
<sequence length="63" mass="7290">MFTAGFPLAIAIKNTGITRRAEDYTDSLPKRKDRGEILYRLKEIHCRNKGKVTPVYSEIFMDL</sequence>
<gene>
    <name evidence="1" type="ORF">BF17_07665</name>
</gene>
<organism evidence="1 2">
    <name type="scientific">Yersinia similis</name>
    <dbReference type="NCBI Taxonomy" id="367190"/>
    <lineage>
        <taxon>Bacteria</taxon>
        <taxon>Pseudomonadati</taxon>
        <taxon>Pseudomonadota</taxon>
        <taxon>Gammaproteobacteria</taxon>
        <taxon>Enterobacterales</taxon>
        <taxon>Yersiniaceae</taxon>
        <taxon>Yersinia</taxon>
    </lineage>
</organism>
<protein>
    <submittedName>
        <fullName evidence="1">Uncharacterized protein</fullName>
    </submittedName>
</protein>
<name>A0ABN4CVN3_9GAMM</name>
<accession>A0ABN4CVN3</accession>
<evidence type="ECO:0000313" key="1">
    <source>
        <dbReference type="EMBL" id="AHK21947.1"/>
    </source>
</evidence>
<keyword evidence="2" id="KW-1185">Reference proteome</keyword>
<reference evidence="1 2" key="1">
    <citation type="journal article" date="2014" name="Genome Announc.">
        <title>Genome Sequence of Yersinia similis Y228T, a Member of the Yersinia pseudotuberculosis Complex.</title>
        <authorList>
            <person name="Sprague L.D."/>
            <person name="Neubauer H."/>
        </authorList>
    </citation>
    <scope>NUCLEOTIDE SEQUENCE [LARGE SCALE GENOMIC DNA]</scope>
    <source>
        <strain evidence="1 2">228</strain>
    </source>
</reference>